<comment type="caution">
    <text evidence="1">The sequence shown here is derived from an EMBL/GenBank/DDBJ whole genome shotgun (WGS) entry which is preliminary data.</text>
</comment>
<organism evidence="1 2">
    <name type="scientific">Moesziomyces aphidis</name>
    <name type="common">Pseudozyma aphidis</name>
    <dbReference type="NCBI Taxonomy" id="84754"/>
    <lineage>
        <taxon>Eukaryota</taxon>
        <taxon>Fungi</taxon>
        <taxon>Dikarya</taxon>
        <taxon>Basidiomycota</taxon>
        <taxon>Ustilaginomycotina</taxon>
        <taxon>Ustilaginomycetes</taxon>
        <taxon>Ustilaginales</taxon>
        <taxon>Ustilaginaceae</taxon>
        <taxon>Moesziomyces</taxon>
    </lineage>
</organism>
<dbReference type="OrthoDB" id="10661415at2759"/>
<proteinExistence type="predicted"/>
<keyword evidence="2" id="KW-1185">Reference proteome</keyword>
<name>W3VPA6_MOEAP</name>
<reference evidence="1 2" key="1">
    <citation type="journal article" date="2014" name="Genome Announc.">
        <title>Genome sequence of the basidiomycetous fungus Pseudozyma aphidis DSM70725, an efficient producer of biosurfactant mannosylerythritol lipids.</title>
        <authorList>
            <person name="Lorenz S."/>
            <person name="Guenther M."/>
            <person name="Grumaz C."/>
            <person name="Rupp S."/>
            <person name="Zibek S."/>
            <person name="Sohn K."/>
        </authorList>
    </citation>
    <scope>NUCLEOTIDE SEQUENCE [LARGE SCALE GENOMIC DNA]</scope>
    <source>
        <strain evidence="2">ATCC 32657 / CBS 517.83 / DSM 70725 / JCM 10318 / NBRC 10182 / NRRL Y-7954 / St-0401</strain>
    </source>
</reference>
<dbReference type="HOGENOM" id="CLU_1046326_0_0_1"/>
<dbReference type="AlphaFoldDB" id="W3VPA6"/>
<dbReference type="Proteomes" id="UP000019462">
    <property type="component" value="Unassembled WGS sequence"/>
</dbReference>
<protein>
    <submittedName>
        <fullName evidence="1">Uncharacterized protein</fullName>
    </submittedName>
</protein>
<sequence>MSVGGGAALAAHGAEAPLTAKAIMRQSGRAFLRTPPSQQLPSAASGRVHRSAIGSAEHYERRENFRHGGGIPNYFFFLQPVTDGMRKCPNALRAAAPVAAAPVRATTNSGRPTQQGLEIHAQGSAESNRMRGHLSDMRAIPFSSELSQDFKSHRSDKLNLLRLGRAVLGCAVVVTMGSTAAGGPRLVEVQTARFGLSGVEMGAAAVGHGISSGPVTHVALEIGSSLPRDKSMHCQQKDHAKHRQKFLYGRAATWDEESGSAGQRRA</sequence>
<gene>
    <name evidence="1" type="ORF">PaG_01582</name>
</gene>
<accession>W3VPA6</accession>
<dbReference type="EMBL" id="AWNI01000008">
    <property type="protein sequence ID" value="ETS63305.1"/>
    <property type="molecule type" value="Genomic_DNA"/>
</dbReference>
<evidence type="ECO:0000313" key="1">
    <source>
        <dbReference type="EMBL" id="ETS63305.1"/>
    </source>
</evidence>
<evidence type="ECO:0000313" key="2">
    <source>
        <dbReference type="Proteomes" id="UP000019462"/>
    </source>
</evidence>